<dbReference type="EMBL" id="RDQL01000008">
    <property type="protein sequence ID" value="RMW99368.1"/>
    <property type="molecule type" value="Genomic_DNA"/>
</dbReference>
<name>A0A3M6QF95_9BURK</name>
<evidence type="ECO:0000313" key="3">
    <source>
        <dbReference type="EMBL" id="RMW99368.1"/>
    </source>
</evidence>
<dbReference type="NCBIfam" id="TIGR02523">
    <property type="entry name" value="type_IV_pilV"/>
    <property type="match status" value="1"/>
</dbReference>
<evidence type="ECO:0000313" key="6">
    <source>
        <dbReference type="Proteomes" id="UP000267521"/>
    </source>
</evidence>
<evidence type="ECO:0000259" key="2">
    <source>
        <dbReference type="Pfam" id="PF22150"/>
    </source>
</evidence>
<feature type="transmembrane region" description="Helical" evidence="1">
    <location>
        <begin position="15"/>
        <end position="35"/>
    </location>
</feature>
<feature type="domain" description="Type IV pilin Tt1218-like" evidence="2">
    <location>
        <begin position="37"/>
        <end position="107"/>
    </location>
</feature>
<dbReference type="Proteomes" id="UP000267035">
    <property type="component" value="Unassembled WGS sequence"/>
</dbReference>
<dbReference type="Proteomes" id="UP000267521">
    <property type="component" value="Unassembled WGS sequence"/>
</dbReference>
<reference evidence="5 6" key="1">
    <citation type="submission" date="2018-10" db="EMBL/GenBank/DDBJ databases">
        <title>Comamonadaceae CDC group NO-1 genome sequencing and assembly.</title>
        <authorList>
            <person name="Bernier A.-M."/>
            <person name="Bernard K."/>
        </authorList>
    </citation>
    <scope>NUCLEOTIDE SEQUENCE [LARGE SCALE GENOMIC DNA]</scope>
    <source>
        <strain evidence="3 5">NML161473</strain>
        <strain evidence="4 6">NML970147</strain>
    </source>
</reference>
<dbReference type="Pfam" id="PF22150">
    <property type="entry name" value="Tt1218-like"/>
    <property type="match status" value="1"/>
</dbReference>
<comment type="caution">
    <text evidence="4">The sequence shown here is derived from an EMBL/GenBank/DDBJ whole genome shotgun (WGS) entry which is preliminary data.</text>
</comment>
<keyword evidence="1" id="KW-0812">Transmembrane</keyword>
<dbReference type="InterPro" id="IPR054402">
    <property type="entry name" value="Tt1218-like_dom"/>
</dbReference>
<evidence type="ECO:0000313" key="5">
    <source>
        <dbReference type="Proteomes" id="UP000267035"/>
    </source>
</evidence>
<accession>A0A3M6QAC1</accession>
<evidence type="ECO:0000313" key="4">
    <source>
        <dbReference type="EMBL" id="RMX01341.1"/>
    </source>
</evidence>
<gene>
    <name evidence="4" type="primary">pilV</name>
    <name evidence="3" type="ORF">EBQ25_07280</name>
    <name evidence="4" type="ORF">EBQ26_00730</name>
</gene>
<dbReference type="RefSeq" id="WP_122237112.1">
    <property type="nucleotide sequence ID" value="NZ_RDQL01000008.1"/>
</dbReference>
<keyword evidence="5" id="KW-1185">Reference proteome</keyword>
<proteinExistence type="predicted"/>
<keyword evidence="1" id="KW-1133">Transmembrane helix</keyword>
<dbReference type="InterPro" id="IPR013362">
    <property type="entry name" value="Pilus_4_PilV"/>
</dbReference>
<protein>
    <submittedName>
        <fullName evidence="4">Type IV pilus modification protein PilV</fullName>
    </submittedName>
</protein>
<evidence type="ECO:0000256" key="1">
    <source>
        <dbReference type="SAM" id="Phobius"/>
    </source>
</evidence>
<accession>A0A3M6QF95</accession>
<keyword evidence="1" id="KW-0472">Membrane</keyword>
<organism evidence="4 6">
    <name type="scientific">Allofranklinella schreckenbergeri</name>
    <dbReference type="NCBI Taxonomy" id="1076744"/>
    <lineage>
        <taxon>Bacteria</taxon>
        <taxon>Pseudomonadati</taxon>
        <taxon>Pseudomonadota</taxon>
        <taxon>Betaproteobacteria</taxon>
        <taxon>Burkholderiales</taxon>
        <taxon>Comamonadaceae</taxon>
        <taxon>Allofranklinella</taxon>
    </lineage>
</organism>
<dbReference type="AlphaFoldDB" id="A0A3M6QF95"/>
<dbReference type="EMBL" id="RDQM01000001">
    <property type="protein sequence ID" value="RMX01341.1"/>
    <property type="molecule type" value="Genomic_DNA"/>
</dbReference>
<sequence length="221" mass="23877">MKQPNFPSIARQNGVSLIEALVAVLVTALGILGILGMQMRTMNNTQAAVRQAQAIRLVENLSERLRMNPNSFSSGTASKYLVGWGDNGTQVNCTNGCDSATLAQWDIEQWKKNVTEILPLADANVFFVNDESGTSAGNNRQLGVMISWRENESAGVSEETNFNKYFRLSSRNASGAVVACPAGRTCYLQFIQLAARCTANSNSGVARPYCADGSVKQINNS</sequence>